<dbReference type="InterPro" id="IPR029063">
    <property type="entry name" value="SAM-dependent_MTases_sf"/>
</dbReference>
<evidence type="ECO:0000313" key="1">
    <source>
        <dbReference type="EMBL" id="GAA4988892.1"/>
    </source>
</evidence>
<sequence length="270" mass="28810">MGSVTRGTTGPDRLRRVERWLAGPAAGPLRTAVDPLVVDLGYGAHPVTVLDLQRWLRRVRPDVRVVGLEIDPERVAAARELTAGLPGAPRFARGGFELSVPGGGRPVLVRAFNVLRQYPEEDVAGAWELLRSRLAPGGVLVDGTCDEVGRRAAWIALDAGRGPRSLTLSVRLGGLQRPSEVAERLPKALIHRNVPGEGVHDYLRALDAAWARAAPLGTFGARQRWVAACAEVARSFPLLDSPARWRLGEVTVAWAAVAPAGGALRPPAGS</sequence>
<dbReference type="EMBL" id="BAABIL010000470">
    <property type="protein sequence ID" value="GAA4988892.1"/>
    <property type="molecule type" value="Genomic_DNA"/>
</dbReference>
<gene>
    <name evidence="1" type="ORF">GCM10023225_28000</name>
</gene>
<accession>A0ABP9I5D3</accession>
<dbReference type="RefSeq" id="WP_345713269.1">
    <property type="nucleotide sequence ID" value="NZ_BAABIL010000470.1"/>
</dbReference>
<name>A0ABP9I5D3_9ACTN</name>
<evidence type="ECO:0000313" key="2">
    <source>
        <dbReference type="Proteomes" id="UP001501195"/>
    </source>
</evidence>
<proteinExistence type="predicted"/>
<reference evidence="2" key="1">
    <citation type="journal article" date="2019" name="Int. J. Syst. Evol. Microbiol.">
        <title>The Global Catalogue of Microorganisms (GCM) 10K type strain sequencing project: providing services to taxonomists for standard genome sequencing and annotation.</title>
        <authorList>
            <consortium name="The Broad Institute Genomics Platform"/>
            <consortium name="The Broad Institute Genome Sequencing Center for Infectious Disease"/>
            <person name="Wu L."/>
            <person name="Ma J."/>
        </authorList>
    </citation>
    <scope>NUCLEOTIDE SEQUENCE [LARGE SCALE GENOMIC DNA]</scope>
    <source>
        <strain evidence="2">JCM 18126</strain>
    </source>
</reference>
<organism evidence="1 2">
    <name type="scientific">Kineococcus glutinatus</name>
    <dbReference type="NCBI Taxonomy" id="1070872"/>
    <lineage>
        <taxon>Bacteria</taxon>
        <taxon>Bacillati</taxon>
        <taxon>Actinomycetota</taxon>
        <taxon>Actinomycetes</taxon>
        <taxon>Kineosporiales</taxon>
        <taxon>Kineosporiaceae</taxon>
        <taxon>Kineococcus</taxon>
    </lineage>
</organism>
<protein>
    <recommendedName>
        <fullName evidence="3">Methyltransferase family protein</fullName>
    </recommendedName>
</protein>
<dbReference type="SUPFAM" id="SSF53335">
    <property type="entry name" value="S-adenosyl-L-methionine-dependent methyltransferases"/>
    <property type="match status" value="1"/>
</dbReference>
<comment type="caution">
    <text evidence="1">The sequence shown here is derived from an EMBL/GenBank/DDBJ whole genome shotgun (WGS) entry which is preliminary data.</text>
</comment>
<keyword evidence="2" id="KW-1185">Reference proteome</keyword>
<evidence type="ECO:0008006" key="3">
    <source>
        <dbReference type="Google" id="ProtNLM"/>
    </source>
</evidence>
<dbReference type="Gene3D" id="3.40.50.150">
    <property type="entry name" value="Vaccinia Virus protein VP39"/>
    <property type="match status" value="1"/>
</dbReference>
<dbReference type="Proteomes" id="UP001501195">
    <property type="component" value="Unassembled WGS sequence"/>
</dbReference>